<dbReference type="InterPro" id="IPR021840">
    <property type="entry name" value="DUF3433"/>
</dbReference>
<evidence type="ECO:0000256" key="1">
    <source>
        <dbReference type="SAM" id="MobiDB-lite"/>
    </source>
</evidence>
<dbReference type="EMBL" id="JFFI01001813">
    <property type="protein sequence ID" value="KXH53915.1"/>
    <property type="molecule type" value="Genomic_DNA"/>
</dbReference>
<feature type="region of interest" description="Disordered" evidence="1">
    <location>
        <begin position="1"/>
        <end position="22"/>
    </location>
</feature>
<reference evidence="3 4" key="1">
    <citation type="submission" date="2014-02" db="EMBL/GenBank/DDBJ databases">
        <title>The genome sequence of Colletotrichum salicis CBS 607.94.</title>
        <authorList>
            <person name="Baroncelli R."/>
            <person name="Thon M.R."/>
        </authorList>
    </citation>
    <scope>NUCLEOTIDE SEQUENCE [LARGE SCALE GENOMIC DNA]</scope>
    <source>
        <strain evidence="3 4">CBS 607.94</strain>
    </source>
</reference>
<keyword evidence="4" id="KW-1185">Reference proteome</keyword>
<protein>
    <submittedName>
        <fullName evidence="3">Uncharacterized protein</fullName>
    </submittedName>
</protein>
<feature type="transmembrane region" description="Helical" evidence="2">
    <location>
        <begin position="131"/>
        <end position="161"/>
    </location>
</feature>
<comment type="caution">
    <text evidence="3">The sequence shown here is derived from an EMBL/GenBank/DDBJ whole genome shotgun (WGS) entry which is preliminary data.</text>
</comment>
<accession>A0A135U0L0</accession>
<feature type="region of interest" description="Disordered" evidence="1">
    <location>
        <begin position="57"/>
        <end position="79"/>
    </location>
</feature>
<dbReference type="OrthoDB" id="5332281at2759"/>
<feature type="compositionally biased region" description="Polar residues" evidence="1">
    <location>
        <begin position="58"/>
        <end position="79"/>
    </location>
</feature>
<proteinExistence type="predicted"/>
<name>A0A135U0L0_9PEZI</name>
<dbReference type="AlphaFoldDB" id="A0A135U0L0"/>
<evidence type="ECO:0000313" key="4">
    <source>
        <dbReference type="Proteomes" id="UP000070121"/>
    </source>
</evidence>
<gene>
    <name evidence="3" type="ORF">CSAL01_05951</name>
</gene>
<dbReference type="Pfam" id="PF11915">
    <property type="entry name" value="DUF3433"/>
    <property type="match status" value="1"/>
</dbReference>
<keyword evidence="2" id="KW-0472">Membrane</keyword>
<keyword evidence="2" id="KW-1133">Transmembrane helix</keyword>
<feature type="compositionally biased region" description="Basic residues" evidence="1">
    <location>
        <begin position="12"/>
        <end position="22"/>
    </location>
</feature>
<keyword evidence="2" id="KW-0812">Transmembrane</keyword>
<evidence type="ECO:0000313" key="3">
    <source>
        <dbReference type="EMBL" id="KXH53915.1"/>
    </source>
</evidence>
<dbReference type="Proteomes" id="UP000070121">
    <property type="component" value="Unassembled WGS sequence"/>
</dbReference>
<feature type="transmembrane region" description="Helical" evidence="2">
    <location>
        <begin position="209"/>
        <end position="232"/>
    </location>
</feature>
<sequence>MKQHEDIPLGRKSNHKPYNIRRKPIASNTFSYEPMYLETSSGTATNNGIWRPREEANHTANARSESSNTPGSMKPSLRSQISTCDTETNASTNALLKTRANAKIAANNEESNIKGYAGQAASWRPSWLRPLVLALFASLFCFLSVALAAMLFLTILTVFWARVELQAMMYMPWISLQSGSSPGESDLALDYTTMFLPLVFPRSFRQKHYLVFLVASISTLLKAQVILVPGLYSLVELQITSPVDILLQDTFDLNLLTDATYALDSSPYYMARAQHDFDVVQSYGVAEGFAYQTFFTGSDLGRGTVANPVAATVDGIFTSSECLKLNSYSIFEQHNIDNVEGRGYPEINFTVALQFDGCEELILFVHNWAWQEPELGPYIDWVMEGDQKVQRPCSGLPLQAPAFIYYNGAFTLGGDENSPLAEYHSAAGVICEPYAWLSKVQVTNDGVKPKLMAVSDERQTLSTPNIWTMINMSLPTGVRWTGRILAGLGPVSVDLGFRGYTKADWPKV</sequence>
<organism evidence="3 4">
    <name type="scientific">Colletotrichum salicis</name>
    <dbReference type="NCBI Taxonomy" id="1209931"/>
    <lineage>
        <taxon>Eukaryota</taxon>
        <taxon>Fungi</taxon>
        <taxon>Dikarya</taxon>
        <taxon>Ascomycota</taxon>
        <taxon>Pezizomycotina</taxon>
        <taxon>Sordariomycetes</taxon>
        <taxon>Hypocreomycetidae</taxon>
        <taxon>Glomerellales</taxon>
        <taxon>Glomerellaceae</taxon>
        <taxon>Colletotrichum</taxon>
        <taxon>Colletotrichum acutatum species complex</taxon>
    </lineage>
</organism>
<evidence type="ECO:0000256" key="2">
    <source>
        <dbReference type="SAM" id="Phobius"/>
    </source>
</evidence>